<proteinExistence type="predicted"/>
<dbReference type="GO" id="GO:0006109">
    <property type="term" value="P:regulation of carbohydrate metabolic process"/>
    <property type="evidence" value="ECO:0007669"/>
    <property type="project" value="InterPro"/>
</dbReference>
<feature type="domain" description="HPr kinase/phosphorylase C-terminal" evidence="1">
    <location>
        <begin position="3"/>
        <end position="79"/>
    </location>
</feature>
<organism evidence="2 3">
    <name type="scientific">Paracoccus seriniphilus</name>
    <dbReference type="NCBI Taxonomy" id="184748"/>
    <lineage>
        <taxon>Bacteria</taxon>
        <taxon>Pseudomonadati</taxon>
        <taxon>Pseudomonadota</taxon>
        <taxon>Alphaproteobacteria</taxon>
        <taxon>Rhodobacterales</taxon>
        <taxon>Paracoccaceae</taxon>
        <taxon>Paracoccus</taxon>
    </lineage>
</organism>
<sequence length="137" mass="14754">MCQMHGTTISMNGRGLLILGPSGSGKSSLALQLMAVGAELVADDRTDLRRDGDAIIASCPEVLVGQIEARGVGILAAMTSDPVQLHAVIDLGQQEEQRLPLEHELELLGLRLPLVFGPYRPHLYAALRQFLLAGRMM</sequence>
<dbReference type="GO" id="GO:0000155">
    <property type="term" value="F:phosphorelay sensor kinase activity"/>
    <property type="evidence" value="ECO:0007669"/>
    <property type="project" value="InterPro"/>
</dbReference>
<keyword evidence="2" id="KW-0808">Transferase</keyword>
<dbReference type="Gene3D" id="3.40.50.300">
    <property type="entry name" value="P-loop containing nucleotide triphosphate hydrolases"/>
    <property type="match status" value="1"/>
</dbReference>
<dbReference type="InterPro" id="IPR011104">
    <property type="entry name" value="Hpr_kin/Pase_C"/>
</dbReference>
<dbReference type="RefSeq" id="WP_089343641.1">
    <property type="nucleotide sequence ID" value="NZ_CP067129.1"/>
</dbReference>
<dbReference type="AlphaFoldDB" id="A0A239PRC1"/>
<name>A0A239PRC1_9RHOB</name>
<dbReference type="InterPro" id="IPR027417">
    <property type="entry name" value="P-loop_NTPase"/>
</dbReference>
<dbReference type="Proteomes" id="UP000198307">
    <property type="component" value="Unassembled WGS sequence"/>
</dbReference>
<evidence type="ECO:0000313" key="2">
    <source>
        <dbReference type="EMBL" id="SNT72841.1"/>
    </source>
</evidence>
<gene>
    <name evidence="2" type="ORF">SAMN05444959_10410</name>
</gene>
<accession>A0A239PRC1</accession>
<protein>
    <submittedName>
        <fullName evidence="2">Hpr(Ser) kinase/phosphatase</fullName>
    </submittedName>
</protein>
<dbReference type="CDD" id="cd01918">
    <property type="entry name" value="HprK_C"/>
    <property type="match status" value="1"/>
</dbReference>
<evidence type="ECO:0000313" key="3">
    <source>
        <dbReference type="Proteomes" id="UP000198307"/>
    </source>
</evidence>
<evidence type="ECO:0000259" key="1">
    <source>
        <dbReference type="Pfam" id="PF07475"/>
    </source>
</evidence>
<dbReference type="SUPFAM" id="SSF53795">
    <property type="entry name" value="PEP carboxykinase-like"/>
    <property type="match status" value="1"/>
</dbReference>
<dbReference type="OrthoDB" id="8326226at2"/>
<dbReference type="GO" id="GO:0005524">
    <property type="term" value="F:ATP binding"/>
    <property type="evidence" value="ECO:0007669"/>
    <property type="project" value="InterPro"/>
</dbReference>
<dbReference type="Pfam" id="PF07475">
    <property type="entry name" value="Hpr_kinase_C"/>
    <property type="match status" value="1"/>
</dbReference>
<dbReference type="EMBL" id="FZQB01000004">
    <property type="protein sequence ID" value="SNT72841.1"/>
    <property type="molecule type" value="Genomic_DNA"/>
</dbReference>
<keyword evidence="2" id="KW-0418">Kinase</keyword>
<keyword evidence="3" id="KW-1185">Reference proteome</keyword>
<reference evidence="2 3" key="1">
    <citation type="submission" date="2017-07" db="EMBL/GenBank/DDBJ databases">
        <authorList>
            <person name="Sun Z.S."/>
            <person name="Albrecht U."/>
            <person name="Echele G."/>
            <person name="Lee C.C."/>
        </authorList>
    </citation>
    <scope>NUCLEOTIDE SEQUENCE [LARGE SCALE GENOMIC DNA]</scope>
    <source>
        <strain evidence="2 3">DSM 14827</strain>
    </source>
</reference>